<protein>
    <recommendedName>
        <fullName evidence="5">PiggyBac transposable element-derived protein domain-containing protein</fullName>
    </recommendedName>
</protein>
<gene>
    <name evidence="3" type="ORF">PR048_000361</name>
</gene>
<evidence type="ECO:0000313" key="4">
    <source>
        <dbReference type="Proteomes" id="UP001159363"/>
    </source>
</evidence>
<dbReference type="PANTHER" id="PTHR46599">
    <property type="entry name" value="PIGGYBAC TRANSPOSABLE ELEMENT-DERIVED PROTEIN 4"/>
    <property type="match status" value="1"/>
</dbReference>
<evidence type="ECO:0000256" key="1">
    <source>
        <dbReference type="SAM" id="MobiDB-lite"/>
    </source>
</evidence>
<keyword evidence="4" id="KW-1185">Reference proteome</keyword>
<dbReference type="PANTHER" id="PTHR46599:SF6">
    <property type="entry name" value="DUAL SPECIFICITY PHOSPHATASE 26"/>
    <property type="match status" value="1"/>
</dbReference>
<proteinExistence type="predicted"/>
<feature type="compositionally biased region" description="Basic residues" evidence="1">
    <location>
        <begin position="83"/>
        <end position="98"/>
    </location>
</feature>
<evidence type="ECO:0008006" key="5">
    <source>
        <dbReference type="Google" id="ProtNLM"/>
    </source>
</evidence>
<comment type="caution">
    <text evidence="3">The sequence shown here is derived from an EMBL/GenBank/DDBJ whole genome shotgun (WGS) entry which is preliminary data.</text>
</comment>
<name>A0ABQ9IEE4_9NEOP</name>
<reference evidence="3 4" key="1">
    <citation type="submission" date="2023-02" db="EMBL/GenBank/DDBJ databases">
        <title>LHISI_Scaffold_Assembly.</title>
        <authorList>
            <person name="Stuart O.P."/>
            <person name="Cleave R."/>
            <person name="Magrath M.J.L."/>
            <person name="Mikheyev A.S."/>
        </authorList>
    </citation>
    <scope>NUCLEOTIDE SEQUENCE [LARGE SCALE GENOMIC DNA]</scope>
    <source>
        <strain evidence="3">Daus_M_001</strain>
        <tissue evidence="3">Leg muscle</tissue>
    </source>
</reference>
<evidence type="ECO:0000313" key="3">
    <source>
        <dbReference type="EMBL" id="KAJ8895037.1"/>
    </source>
</evidence>
<feature type="transmembrane region" description="Helical" evidence="2">
    <location>
        <begin position="20"/>
        <end position="37"/>
    </location>
</feature>
<feature type="region of interest" description="Disordered" evidence="1">
    <location>
        <begin position="66"/>
        <end position="98"/>
    </location>
</feature>
<accession>A0ABQ9IEE4</accession>
<keyword evidence="2" id="KW-0812">Transmembrane</keyword>
<dbReference type="Proteomes" id="UP001159363">
    <property type="component" value="Chromosome 1"/>
</dbReference>
<dbReference type="EMBL" id="JARBHB010000001">
    <property type="protein sequence ID" value="KAJ8895037.1"/>
    <property type="molecule type" value="Genomic_DNA"/>
</dbReference>
<organism evidence="3 4">
    <name type="scientific">Dryococelus australis</name>
    <dbReference type="NCBI Taxonomy" id="614101"/>
    <lineage>
        <taxon>Eukaryota</taxon>
        <taxon>Metazoa</taxon>
        <taxon>Ecdysozoa</taxon>
        <taxon>Arthropoda</taxon>
        <taxon>Hexapoda</taxon>
        <taxon>Insecta</taxon>
        <taxon>Pterygota</taxon>
        <taxon>Neoptera</taxon>
        <taxon>Polyneoptera</taxon>
        <taxon>Phasmatodea</taxon>
        <taxon>Verophasmatodea</taxon>
        <taxon>Anareolatae</taxon>
        <taxon>Phasmatidae</taxon>
        <taxon>Eurycanthinae</taxon>
        <taxon>Dryococelus</taxon>
    </lineage>
</organism>
<evidence type="ECO:0000256" key="2">
    <source>
        <dbReference type="SAM" id="Phobius"/>
    </source>
</evidence>
<keyword evidence="2" id="KW-1133">Transmembrane helix</keyword>
<sequence>MDQMERKYSVKSAPRRWPVHVFFNLLDLAVINAWLLYKEVTGRKIKRRKLIVELCEELRAVHMANRNTKPHMVSEDDEEMEKSRKKCGNCRKNKTIAN</sequence>
<keyword evidence="2" id="KW-0472">Membrane</keyword>